<dbReference type="RefSeq" id="WP_162358754.1">
    <property type="nucleotide sequence ID" value="NZ_CP048209.1"/>
</dbReference>
<name>A0A6C0G3I5_9BACL</name>
<feature type="domain" description="DUF3502" evidence="2">
    <location>
        <begin position="459"/>
        <end position="520"/>
    </location>
</feature>
<sequence length="526" mass="58745">MNQPGNDRNAFGRVMRHAVLALFAFMATAGCSALGGESARQVGTQVRANADADASKHVDLVWYLLGDPHPDTEKVLAAWNKMLERDLNTTVKLYFTSWNDWQTRYNLILTSGEPVDLIFTSSWANFYTLMKQGAFMDITDLIPAYAPQTWNTVPKKDWDDVSLNGRIYSVPATFTEYSPTGFIYREDWRKELRLPPITNLDTLEAYMRGIKQNKPGVIPINGPAYDGIKALFKYWSGVEPIGGQDSMIGASAYGQPQDIVVYPFTDEFAAFVKRMKKWAESGFWSADALVSKEDPGQRMLEGTGGLMWKNPSQAGGYDNELRARDVRQEIGYFPFTRFHGYAVPNLASNNGMAVPKSSVHAERTLLVLDKLRNDPAYFDLMTYGMEGVHYALAPDGKYIILPTPAGDSGKPQIYGISSWGWWYAPNMRGVQGAWPELDRLNAEFQAESKPNVYEAIPLDYAPVRSQLAAVQTVMNQYGKPLMLGLVKDVDAALGEYREQLKLAGAEKLADYVRAEAKAYYAAKGIK</sequence>
<evidence type="ECO:0000256" key="1">
    <source>
        <dbReference type="SAM" id="SignalP"/>
    </source>
</evidence>
<gene>
    <name evidence="3" type="ORF">GXP70_21630</name>
</gene>
<organism evidence="3 4">
    <name type="scientific">Paenibacillus lycopersici</name>
    <dbReference type="NCBI Taxonomy" id="2704462"/>
    <lineage>
        <taxon>Bacteria</taxon>
        <taxon>Bacillati</taxon>
        <taxon>Bacillota</taxon>
        <taxon>Bacilli</taxon>
        <taxon>Bacillales</taxon>
        <taxon>Paenibacillaceae</taxon>
        <taxon>Paenibacillus</taxon>
    </lineage>
</organism>
<dbReference type="Gene3D" id="3.40.190.10">
    <property type="entry name" value="Periplasmic binding protein-like II"/>
    <property type="match status" value="2"/>
</dbReference>
<protein>
    <submittedName>
        <fullName evidence="3">Extracellular solute-binding protein</fullName>
    </submittedName>
</protein>
<dbReference type="KEGG" id="plyc:GXP70_21630"/>
<evidence type="ECO:0000313" key="3">
    <source>
        <dbReference type="EMBL" id="QHT62321.1"/>
    </source>
</evidence>
<dbReference type="Pfam" id="PF12010">
    <property type="entry name" value="DUF3502"/>
    <property type="match status" value="1"/>
</dbReference>
<reference evidence="3 4" key="1">
    <citation type="submission" date="2020-01" db="EMBL/GenBank/DDBJ databases">
        <title>Paenibacillus sp. nov., isolated from tomato rhizosphere.</title>
        <authorList>
            <person name="Weon H.-Y."/>
            <person name="Lee S.A."/>
        </authorList>
    </citation>
    <scope>NUCLEOTIDE SEQUENCE [LARGE SCALE GENOMIC DNA]</scope>
    <source>
        <strain evidence="3 4">12200R-189</strain>
    </source>
</reference>
<accession>A0A6C0G3I5</accession>
<evidence type="ECO:0000313" key="4">
    <source>
        <dbReference type="Proteomes" id="UP000476064"/>
    </source>
</evidence>
<keyword evidence="4" id="KW-1185">Reference proteome</keyword>
<dbReference type="Proteomes" id="UP000476064">
    <property type="component" value="Chromosome"/>
</dbReference>
<dbReference type="SUPFAM" id="SSF53850">
    <property type="entry name" value="Periplasmic binding protein-like II"/>
    <property type="match status" value="1"/>
</dbReference>
<dbReference type="AlphaFoldDB" id="A0A6C0G3I5"/>
<dbReference type="EMBL" id="CP048209">
    <property type="protein sequence ID" value="QHT62321.1"/>
    <property type="molecule type" value="Genomic_DNA"/>
</dbReference>
<feature type="chain" id="PRO_5038489107" evidence="1">
    <location>
        <begin position="30"/>
        <end position="526"/>
    </location>
</feature>
<evidence type="ECO:0000259" key="2">
    <source>
        <dbReference type="Pfam" id="PF12010"/>
    </source>
</evidence>
<dbReference type="InterPro" id="IPR006059">
    <property type="entry name" value="SBP"/>
</dbReference>
<dbReference type="Pfam" id="PF01547">
    <property type="entry name" value="SBP_bac_1"/>
    <property type="match status" value="1"/>
</dbReference>
<keyword evidence="1" id="KW-0732">Signal</keyword>
<dbReference type="InterPro" id="IPR022627">
    <property type="entry name" value="DUF3502"/>
</dbReference>
<feature type="signal peptide" evidence="1">
    <location>
        <begin position="1"/>
        <end position="29"/>
    </location>
</feature>
<proteinExistence type="predicted"/>